<gene>
    <name evidence="1" type="ORF">HJG54_24265</name>
</gene>
<dbReference type="AlphaFoldDB" id="A0AA96WIB7"/>
<accession>A0AA96WIB7</accession>
<dbReference type="RefSeq" id="WP_316431804.1">
    <property type="nucleotide sequence ID" value="NZ_CP053586.1"/>
</dbReference>
<name>A0AA96WIB7_9CYAN</name>
<reference evidence="1" key="1">
    <citation type="submission" date="2020-05" db="EMBL/GenBank/DDBJ databases">
        <authorList>
            <person name="Zhu T."/>
            <person name="Keshari N."/>
            <person name="Lu X."/>
        </authorList>
    </citation>
    <scope>NUCLEOTIDE SEQUENCE</scope>
    <source>
        <strain evidence="1">NK1-12</strain>
    </source>
</reference>
<evidence type="ECO:0000313" key="1">
    <source>
        <dbReference type="EMBL" id="WNZ25644.1"/>
    </source>
</evidence>
<organism evidence="1">
    <name type="scientific">Leptolyngbya sp. NK1-12</name>
    <dbReference type="NCBI Taxonomy" id="2547451"/>
    <lineage>
        <taxon>Bacteria</taxon>
        <taxon>Bacillati</taxon>
        <taxon>Cyanobacteriota</taxon>
        <taxon>Cyanophyceae</taxon>
        <taxon>Leptolyngbyales</taxon>
        <taxon>Leptolyngbyaceae</taxon>
        <taxon>Leptolyngbya group</taxon>
        <taxon>Leptolyngbya</taxon>
    </lineage>
</organism>
<sequence length="149" mass="16950">MNICQSCGIPQDAGFFDESTIKSAPPLGEELVLARYELHRNYCGMLMYFAQFTNKYASDPTKVRTPGYQWQIRCNGQPRDPYLAFQHIINPWGLSGFPVYLRLEEGCALEIVIRNLSATAPEQLLTEVGGRILGRYWYNHIYGGAPNRL</sequence>
<dbReference type="EMBL" id="CP053586">
    <property type="protein sequence ID" value="WNZ25644.1"/>
    <property type="molecule type" value="Genomic_DNA"/>
</dbReference>
<proteinExistence type="predicted"/>
<protein>
    <submittedName>
        <fullName evidence="1">Uncharacterized protein</fullName>
    </submittedName>
</protein>